<dbReference type="AlphaFoldDB" id="A0A7S2ZSJ0"/>
<name>A0A7S2ZSJ0_9RHOD</name>
<sequence>MDLLSFVNLGLARPFQCTHHCSHRTTRRFCQGNGESARSPSARAIEDFLTQRSLQTLLFYLEQCRDVPSFRFLEAFKGHEGIFRYHGFNGLRVHWDEYLNELLREPKRTITVRNPNYRRGGSKGNPYVQRHLDVEMTLDPKALGQKLLQVREHLSDEFIADLMLIRDENEELRRRHQHLVLHGVDTVGVKLYPAKEKESVYHANSPFRAGNYDLLKTYSVYLAVQRTLVMMDRDYKQRDSFSWLTSFMDANGSKFHGDNGYHVGDEFISAMWDQLPRMKKNRGGSVSMIDPDSIVEKILHERLQVADDWTTELMSVPRDNLQFQRIPLEDLLRDPDACEE</sequence>
<evidence type="ECO:0000313" key="1">
    <source>
        <dbReference type="EMBL" id="CAE0048483.1"/>
    </source>
</evidence>
<accession>A0A7S2ZSJ0</accession>
<proteinExistence type="predicted"/>
<dbReference type="EMBL" id="HBHW01021346">
    <property type="protein sequence ID" value="CAE0048483.1"/>
    <property type="molecule type" value="Transcribed_RNA"/>
</dbReference>
<gene>
    <name evidence="1" type="ORF">RMAR00112_LOCUS16478</name>
</gene>
<reference evidence="1" key="1">
    <citation type="submission" date="2021-01" db="EMBL/GenBank/DDBJ databases">
        <authorList>
            <person name="Corre E."/>
            <person name="Pelletier E."/>
            <person name="Niang G."/>
            <person name="Scheremetjew M."/>
            <person name="Finn R."/>
            <person name="Kale V."/>
            <person name="Holt S."/>
            <person name="Cochrane G."/>
            <person name="Meng A."/>
            <person name="Brown T."/>
            <person name="Cohen L."/>
        </authorList>
    </citation>
    <scope>NUCLEOTIDE SEQUENCE</scope>
    <source>
        <strain evidence="1">CCMP 769</strain>
    </source>
</reference>
<protein>
    <submittedName>
        <fullName evidence="1">Uncharacterized protein</fullName>
    </submittedName>
</protein>
<organism evidence="1">
    <name type="scientific">Rhodosorus marinus</name>
    <dbReference type="NCBI Taxonomy" id="101924"/>
    <lineage>
        <taxon>Eukaryota</taxon>
        <taxon>Rhodophyta</taxon>
        <taxon>Stylonematophyceae</taxon>
        <taxon>Stylonematales</taxon>
        <taxon>Stylonemataceae</taxon>
        <taxon>Rhodosorus</taxon>
    </lineage>
</organism>